<evidence type="ECO:0000313" key="3">
    <source>
        <dbReference type="Proteomes" id="UP000198661"/>
    </source>
</evidence>
<protein>
    <recommendedName>
        <fullName evidence="4">DUF2269 domain-containing protein</fullName>
    </recommendedName>
</protein>
<feature type="transmembrane region" description="Helical" evidence="1">
    <location>
        <begin position="64"/>
        <end position="82"/>
    </location>
</feature>
<dbReference type="Proteomes" id="UP000198661">
    <property type="component" value="Unassembled WGS sequence"/>
</dbReference>
<feature type="transmembrane region" description="Helical" evidence="1">
    <location>
        <begin position="136"/>
        <end position="159"/>
    </location>
</feature>
<evidence type="ECO:0000256" key="1">
    <source>
        <dbReference type="SAM" id="Phobius"/>
    </source>
</evidence>
<feature type="transmembrane region" description="Helical" evidence="1">
    <location>
        <begin position="94"/>
        <end position="116"/>
    </location>
</feature>
<keyword evidence="1" id="KW-1133">Transmembrane helix</keyword>
<dbReference type="OrthoDB" id="156858at2"/>
<keyword evidence="1" id="KW-0472">Membrane</keyword>
<feature type="transmembrane region" description="Helical" evidence="1">
    <location>
        <begin position="12"/>
        <end position="38"/>
    </location>
</feature>
<accession>A0A1I2MUP1</accession>
<gene>
    <name evidence="2" type="ORF">SAMN04488025_10935</name>
</gene>
<evidence type="ECO:0000313" key="2">
    <source>
        <dbReference type="EMBL" id="SFF93197.1"/>
    </source>
</evidence>
<name>A0A1I2MUP1_9BACL</name>
<dbReference type="EMBL" id="FOOK01000009">
    <property type="protein sequence ID" value="SFF93197.1"/>
    <property type="molecule type" value="Genomic_DNA"/>
</dbReference>
<sequence>MAYRLSLRKKQLLVAIHVLSVMAWFGGTCCMLLLGWYLRSAENGEQLFYTLSSMHLVDEALLKYPALVALVTGVLLSVWTHWGLTRYYWVLIKLVLTVGIILFAIFFVSRWFSFLLSAAEQWGYAAYRQDAFRSVWMSNMLGGAVNLAALLFMTLITYFKPFGKIGRRKRKQDLPAKGGNRAG</sequence>
<evidence type="ECO:0008006" key="4">
    <source>
        <dbReference type="Google" id="ProtNLM"/>
    </source>
</evidence>
<organism evidence="2 3">
    <name type="scientific">Planifilum fulgidum</name>
    <dbReference type="NCBI Taxonomy" id="201973"/>
    <lineage>
        <taxon>Bacteria</taxon>
        <taxon>Bacillati</taxon>
        <taxon>Bacillota</taxon>
        <taxon>Bacilli</taxon>
        <taxon>Bacillales</taxon>
        <taxon>Thermoactinomycetaceae</taxon>
        <taxon>Planifilum</taxon>
    </lineage>
</organism>
<reference evidence="2 3" key="1">
    <citation type="submission" date="2016-10" db="EMBL/GenBank/DDBJ databases">
        <authorList>
            <person name="de Groot N.N."/>
        </authorList>
    </citation>
    <scope>NUCLEOTIDE SEQUENCE [LARGE SCALE GENOMIC DNA]</scope>
    <source>
        <strain evidence="2 3">DSM 44945</strain>
    </source>
</reference>
<proteinExistence type="predicted"/>
<dbReference type="AlphaFoldDB" id="A0A1I2MUP1"/>
<dbReference type="RefSeq" id="WP_092037273.1">
    <property type="nucleotide sequence ID" value="NZ_FOOK01000009.1"/>
</dbReference>
<dbReference type="STRING" id="201973.SAMN04488025_10935"/>
<keyword evidence="3" id="KW-1185">Reference proteome</keyword>
<keyword evidence="1" id="KW-0812">Transmembrane</keyword>